<evidence type="ECO:0000256" key="1">
    <source>
        <dbReference type="PROSITE-ProRule" id="PRU00285"/>
    </source>
</evidence>
<reference evidence="5 6" key="1">
    <citation type="journal article" date="2020" name="Microorganisms">
        <title>Osmotic Adaptation and Compatible Solute Biosynthesis of Phototrophic Bacteria as Revealed from Genome Analyses.</title>
        <authorList>
            <person name="Imhoff J.F."/>
            <person name="Rahn T."/>
            <person name="Kunzel S."/>
            <person name="Keller A."/>
            <person name="Neulinger S.C."/>
        </authorList>
    </citation>
    <scope>NUCLEOTIDE SEQUENCE [LARGE SCALE GENOMIC DNA]</scope>
    <source>
        <strain evidence="5 6">DSM 9895</strain>
    </source>
</reference>
<feature type="compositionally biased region" description="Basic and acidic residues" evidence="3">
    <location>
        <begin position="23"/>
        <end position="38"/>
    </location>
</feature>
<evidence type="ECO:0000259" key="4">
    <source>
        <dbReference type="PROSITE" id="PS01031"/>
    </source>
</evidence>
<sequence length="282" mass="30722">MGSACERPRTTATRRRRLRAGRRRDAGNRAADSARNRPPEQGPGWAVAGAGPNPPLETLSRCTSWINDGEGRSAEIATGQGSVPSATLAAGETGFQGEPGHNVGLFTSGQTREVIAMRRTLFPVTNTDLTNQTGRNVPFRDPFAALQTEMNRLFDDVWNGFGPPASNAEGVIAAPRVDLKEDDSNWYITAELPGMSEDDVEVTYDDGVLRIAGEKKQEHEDQGRNVHVTERAYGRFERQLPLGHGVKEEQIDASFKDGVLTITAPKAAEKEQTKRISVKRAA</sequence>
<keyword evidence="6" id="KW-1185">Reference proteome</keyword>
<protein>
    <recommendedName>
        <fullName evidence="4">SHSP domain-containing protein</fullName>
    </recommendedName>
</protein>
<dbReference type="InterPro" id="IPR031107">
    <property type="entry name" value="Small_HSP"/>
</dbReference>
<dbReference type="Gene3D" id="2.60.40.790">
    <property type="match status" value="1"/>
</dbReference>
<feature type="domain" description="SHSP" evidence="4">
    <location>
        <begin position="168"/>
        <end position="281"/>
    </location>
</feature>
<dbReference type="PROSITE" id="PS01031">
    <property type="entry name" value="SHSP"/>
    <property type="match status" value="1"/>
</dbReference>
<dbReference type="CDD" id="cd06464">
    <property type="entry name" value="ACD_sHsps-like"/>
    <property type="match status" value="1"/>
</dbReference>
<evidence type="ECO:0000313" key="6">
    <source>
        <dbReference type="Proteomes" id="UP001296873"/>
    </source>
</evidence>
<dbReference type="EMBL" id="NRRL01000094">
    <property type="protein sequence ID" value="MBK1670440.1"/>
    <property type="molecule type" value="Genomic_DNA"/>
</dbReference>
<accession>A0ABS1DIZ9</accession>
<evidence type="ECO:0000313" key="5">
    <source>
        <dbReference type="EMBL" id="MBK1670440.1"/>
    </source>
</evidence>
<name>A0ABS1DIZ9_9PROT</name>
<evidence type="ECO:0000256" key="2">
    <source>
        <dbReference type="RuleBase" id="RU003616"/>
    </source>
</evidence>
<comment type="similarity">
    <text evidence="1 2">Belongs to the small heat shock protein (HSP20) family.</text>
</comment>
<dbReference type="InterPro" id="IPR002068">
    <property type="entry name" value="A-crystallin/Hsp20_dom"/>
</dbReference>
<dbReference type="SUPFAM" id="SSF49764">
    <property type="entry name" value="HSP20-like chaperones"/>
    <property type="match status" value="1"/>
</dbReference>
<comment type="caution">
    <text evidence="5">The sequence shown here is derived from an EMBL/GenBank/DDBJ whole genome shotgun (WGS) entry which is preliminary data.</text>
</comment>
<dbReference type="Proteomes" id="UP001296873">
    <property type="component" value="Unassembled WGS sequence"/>
</dbReference>
<feature type="region of interest" description="Disordered" evidence="3">
    <location>
        <begin position="1"/>
        <end position="56"/>
    </location>
</feature>
<dbReference type="InterPro" id="IPR008978">
    <property type="entry name" value="HSP20-like_chaperone"/>
</dbReference>
<proteinExistence type="inferred from homology"/>
<dbReference type="PANTHER" id="PTHR11527">
    <property type="entry name" value="HEAT-SHOCK PROTEIN 20 FAMILY MEMBER"/>
    <property type="match status" value="1"/>
</dbReference>
<evidence type="ECO:0000256" key="3">
    <source>
        <dbReference type="SAM" id="MobiDB-lite"/>
    </source>
</evidence>
<dbReference type="Pfam" id="PF00011">
    <property type="entry name" value="HSP20"/>
    <property type="match status" value="1"/>
</dbReference>
<feature type="compositionally biased region" description="Basic residues" evidence="3">
    <location>
        <begin position="12"/>
        <end position="22"/>
    </location>
</feature>
<organism evidence="5 6">
    <name type="scientific">Rhodovibrio sodomensis</name>
    <dbReference type="NCBI Taxonomy" id="1088"/>
    <lineage>
        <taxon>Bacteria</taxon>
        <taxon>Pseudomonadati</taxon>
        <taxon>Pseudomonadota</taxon>
        <taxon>Alphaproteobacteria</taxon>
        <taxon>Rhodospirillales</taxon>
        <taxon>Rhodovibrionaceae</taxon>
        <taxon>Rhodovibrio</taxon>
    </lineage>
</organism>
<gene>
    <name evidence="5" type="ORF">CKO28_20660</name>
</gene>